<dbReference type="GO" id="GO:0030119">
    <property type="term" value="C:AP-type membrane coat adaptor complex"/>
    <property type="evidence" value="ECO:0007669"/>
    <property type="project" value="TreeGrafter"/>
</dbReference>
<dbReference type="GO" id="GO:0005765">
    <property type="term" value="C:lysosomal membrane"/>
    <property type="evidence" value="ECO:0007669"/>
    <property type="project" value="TreeGrafter"/>
</dbReference>
<evidence type="ECO:0000313" key="3">
    <source>
        <dbReference type="Proteomes" id="UP000027135"/>
    </source>
</evidence>
<dbReference type="OMA" id="RINNHEM"/>
<dbReference type="EMBL" id="KK852517">
    <property type="protein sequence ID" value="KDR22170.1"/>
    <property type="molecule type" value="Genomic_DNA"/>
</dbReference>
<dbReference type="InParanoid" id="A0A067RNL2"/>
<dbReference type="InterPro" id="IPR016024">
    <property type="entry name" value="ARM-type_fold"/>
</dbReference>
<dbReference type="AlphaFoldDB" id="A0A067RNL2"/>
<dbReference type="GO" id="GO:0016197">
    <property type="term" value="P:endosomal transport"/>
    <property type="evidence" value="ECO:0007669"/>
    <property type="project" value="InterPro"/>
</dbReference>
<dbReference type="eggNOG" id="ENOG502QVTX">
    <property type="taxonomic scope" value="Eukaryota"/>
</dbReference>
<dbReference type="Pfam" id="PF21588">
    <property type="entry name" value="AP5B1_middle"/>
    <property type="match status" value="1"/>
</dbReference>
<proteinExistence type="predicted"/>
<gene>
    <name evidence="2" type="ORF">L798_02658</name>
</gene>
<sequence>MSEGDISCLHRNLSSLGLGCVSENTDTFSGLLDQLIKILLEEKGSKKFTLKYNVAIFIELESAALIFSAADVELIFATFKNVFQDCTKENYPFLQGQCLLSMTSVLMQAFEKVVEEEITVLFTEHVEFLFSLIKQTNNVNNIHVRSIAASCLSEIELFFPQILKDYVDSLYTAAVAETSIAHQSYMSLLALIINHSFADKIKASSLRGKYLIVQQKYSFIPQEVDTAIMGYPDLKEMLSFLVDQLPLCSTEGASWIAIQIIDMMLQRPDLQASAQVLKPLVLHFSSTYSPLAAHVVFLLEKHLGHLIFQEKDMIQLLQQLLLNSSHPSMSPPVRLLFLDWLSDLLIRRPEKINNIQNICFFFPGSFDGPETHLIKLKLLSSVLKIGKESSGVLLQTLASLQKQLKYKSSTKLKSALVKVLYRFLCDHCTLVMCTEVPRILVDITMEDISFTPYVLNFTQCVQDSFPKLSVPSCILTSLVMEFTQPESTATLATFHFVLDIFLMAIMQNICQPKVILNYLMKYVVCEEVCGLLNWTVGHQILSLCYKMMSNYDTVEFFYELCEVLKMFMANCEDVDLFDRAHIYHSLLVSLSNKKLKEVLVSPKQSIMASENTLLSTSSICRLDEPILQLKKEKRVIYSTEQCIPERILDVPEDILQLHTRQLSFVAKKPLIIKGRLNTTSKFVVKLQPIQALAIFFNAPESWGRIEPIMIGHYTKKNSDDYSELSHIVDIECFLCKPYPAIIQVCAEFSIKNVCYVCNLEPLTLDLPHFFQPLPVHDEYISASTIWRRALFSILWDSLEEKSVTAENTAFTSVCVLQQSREGLKRKLSEELEDCIVEDSKGQLLKSLHPFVCHCTCNNRKTTGQMKISVFWVVALCSLVYVNQRFRGHTASVIRAF</sequence>
<evidence type="ECO:0000313" key="2">
    <source>
        <dbReference type="EMBL" id="KDR22170.1"/>
    </source>
</evidence>
<dbReference type="PANTHER" id="PTHR34033">
    <property type="entry name" value="AP-5 COMPLEX SUBUNIT BETA-1"/>
    <property type="match status" value="1"/>
</dbReference>
<feature type="domain" description="AP5B1 middle" evidence="1">
    <location>
        <begin position="233"/>
        <end position="595"/>
    </location>
</feature>
<keyword evidence="3" id="KW-1185">Reference proteome</keyword>
<accession>A0A067RNL2</accession>
<evidence type="ECO:0000259" key="1">
    <source>
        <dbReference type="Pfam" id="PF21588"/>
    </source>
</evidence>
<dbReference type="InterPro" id="IPR048979">
    <property type="entry name" value="AP5B1_middle"/>
</dbReference>
<name>A0A067RNL2_ZOONE</name>
<organism evidence="2 3">
    <name type="scientific">Zootermopsis nevadensis</name>
    <name type="common">Dampwood termite</name>
    <dbReference type="NCBI Taxonomy" id="136037"/>
    <lineage>
        <taxon>Eukaryota</taxon>
        <taxon>Metazoa</taxon>
        <taxon>Ecdysozoa</taxon>
        <taxon>Arthropoda</taxon>
        <taxon>Hexapoda</taxon>
        <taxon>Insecta</taxon>
        <taxon>Pterygota</taxon>
        <taxon>Neoptera</taxon>
        <taxon>Polyneoptera</taxon>
        <taxon>Dictyoptera</taxon>
        <taxon>Blattodea</taxon>
        <taxon>Blattoidea</taxon>
        <taxon>Termitoidae</taxon>
        <taxon>Termopsidae</taxon>
        <taxon>Zootermopsis</taxon>
    </lineage>
</organism>
<dbReference type="PANTHER" id="PTHR34033:SF1">
    <property type="entry name" value="AP-5 COMPLEX SUBUNIT BETA-1"/>
    <property type="match status" value="1"/>
</dbReference>
<protein>
    <recommendedName>
        <fullName evidence="1">AP5B1 middle domain-containing protein</fullName>
    </recommendedName>
</protein>
<dbReference type="SUPFAM" id="SSF48371">
    <property type="entry name" value="ARM repeat"/>
    <property type="match status" value="1"/>
</dbReference>
<reference evidence="2 3" key="1">
    <citation type="journal article" date="2014" name="Nat. Commun.">
        <title>Molecular traces of alternative social organization in a termite genome.</title>
        <authorList>
            <person name="Terrapon N."/>
            <person name="Li C."/>
            <person name="Robertson H.M."/>
            <person name="Ji L."/>
            <person name="Meng X."/>
            <person name="Booth W."/>
            <person name="Chen Z."/>
            <person name="Childers C.P."/>
            <person name="Glastad K.M."/>
            <person name="Gokhale K."/>
            <person name="Gowin J."/>
            <person name="Gronenberg W."/>
            <person name="Hermansen R.A."/>
            <person name="Hu H."/>
            <person name="Hunt B.G."/>
            <person name="Huylmans A.K."/>
            <person name="Khalil S.M."/>
            <person name="Mitchell R.D."/>
            <person name="Munoz-Torres M.C."/>
            <person name="Mustard J.A."/>
            <person name="Pan H."/>
            <person name="Reese J.T."/>
            <person name="Scharf M.E."/>
            <person name="Sun F."/>
            <person name="Vogel H."/>
            <person name="Xiao J."/>
            <person name="Yang W."/>
            <person name="Yang Z."/>
            <person name="Yang Z."/>
            <person name="Zhou J."/>
            <person name="Zhu J."/>
            <person name="Brent C.S."/>
            <person name="Elsik C.G."/>
            <person name="Goodisman M.A."/>
            <person name="Liberles D.A."/>
            <person name="Roe R.M."/>
            <person name="Vargo E.L."/>
            <person name="Vilcinskas A."/>
            <person name="Wang J."/>
            <person name="Bornberg-Bauer E."/>
            <person name="Korb J."/>
            <person name="Zhang G."/>
            <person name="Liebig J."/>
        </authorList>
    </citation>
    <scope>NUCLEOTIDE SEQUENCE [LARGE SCALE GENOMIC DNA]</scope>
    <source>
        <tissue evidence="2">Whole organism</tissue>
    </source>
</reference>
<dbReference type="Proteomes" id="UP000027135">
    <property type="component" value="Unassembled WGS sequence"/>
</dbReference>
<dbReference type="InterPro" id="IPR038741">
    <property type="entry name" value="AP5B1"/>
</dbReference>